<accession>X1CY35</accession>
<proteinExistence type="predicted"/>
<reference evidence="2" key="1">
    <citation type="journal article" date="2014" name="Front. Microbiol.">
        <title>High frequency of phylogenetically diverse reductive dehalogenase-homologous genes in deep subseafloor sedimentary metagenomes.</title>
        <authorList>
            <person name="Kawai M."/>
            <person name="Futagami T."/>
            <person name="Toyoda A."/>
            <person name="Takaki Y."/>
            <person name="Nishi S."/>
            <person name="Hori S."/>
            <person name="Arai W."/>
            <person name="Tsubouchi T."/>
            <person name="Morono Y."/>
            <person name="Uchiyama I."/>
            <person name="Ito T."/>
            <person name="Fujiyama A."/>
            <person name="Inagaki F."/>
            <person name="Takami H."/>
        </authorList>
    </citation>
    <scope>NUCLEOTIDE SEQUENCE</scope>
    <source>
        <strain evidence="2">Expedition CK06-06</strain>
    </source>
</reference>
<comment type="caution">
    <text evidence="2">The sequence shown here is derived from an EMBL/GenBank/DDBJ whole genome shotgun (WGS) entry which is preliminary data.</text>
</comment>
<organism evidence="2">
    <name type="scientific">marine sediment metagenome</name>
    <dbReference type="NCBI Taxonomy" id="412755"/>
    <lineage>
        <taxon>unclassified sequences</taxon>
        <taxon>metagenomes</taxon>
        <taxon>ecological metagenomes</taxon>
    </lineage>
</organism>
<gene>
    <name evidence="2" type="ORF">S01H4_43307</name>
</gene>
<name>X1CY35_9ZZZZ</name>
<dbReference type="AlphaFoldDB" id="X1CY35"/>
<keyword evidence="1" id="KW-1133">Transmembrane helix</keyword>
<protein>
    <submittedName>
        <fullName evidence="2">Uncharacterized protein</fullName>
    </submittedName>
</protein>
<dbReference type="EMBL" id="BART01023876">
    <property type="protein sequence ID" value="GAG97842.1"/>
    <property type="molecule type" value="Genomic_DNA"/>
</dbReference>
<feature type="transmembrane region" description="Helical" evidence="1">
    <location>
        <begin position="12"/>
        <end position="33"/>
    </location>
</feature>
<evidence type="ECO:0000313" key="2">
    <source>
        <dbReference type="EMBL" id="GAG97842.1"/>
    </source>
</evidence>
<sequence length="101" mass="10593">MKSEKGVAGLNILLSVVTLIFVIGLIVMVFSLMGGELINSVDDGNPNTTSTAQQTMNDTTLALAGVSDWFPIIIVITAMVVLILLTVIIITAIRGSGQCNT</sequence>
<feature type="transmembrane region" description="Helical" evidence="1">
    <location>
        <begin position="69"/>
        <end position="93"/>
    </location>
</feature>
<keyword evidence="1" id="KW-0472">Membrane</keyword>
<evidence type="ECO:0000256" key="1">
    <source>
        <dbReference type="SAM" id="Phobius"/>
    </source>
</evidence>
<keyword evidence="1" id="KW-0812">Transmembrane</keyword>